<organism evidence="1 2">
    <name type="scientific">Camellia lanceoleosa</name>
    <dbReference type="NCBI Taxonomy" id="1840588"/>
    <lineage>
        <taxon>Eukaryota</taxon>
        <taxon>Viridiplantae</taxon>
        <taxon>Streptophyta</taxon>
        <taxon>Embryophyta</taxon>
        <taxon>Tracheophyta</taxon>
        <taxon>Spermatophyta</taxon>
        <taxon>Magnoliopsida</taxon>
        <taxon>eudicotyledons</taxon>
        <taxon>Gunneridae</taxon>
        <taxon>Pentapetalae</taxon>
        <taxon>asterids</taxon>
        <taxon>Ericales</taxon>
        <taxon>Theaceae</taxon>
        <taxon>Camellia</taxon>
    </lineage>
</organism>
<evidence type="ECO:0000313" key="2">
    <source>
        <dbReference type="Proteomes" id="UP001060215"/>
    </source>
</evidence>
<reference evidence="1 2" key="1">
    <citation type="journal article" date="2022" name="Plant J.">
        <title>Chromosome-level genome of Camellia lanceoleosa provides a valuable resource for understanding genome evolution and self-incompatibility.</title>
        <authorList>
            <person name="Gong W."/>
            <person name="Xiao S."/>
            <person name="Wang L."/>
            <person name="Liao Z."/>
            <person name="Chang Y."/>
            <person name="Mo W."/>
            <person name="Hu G."/>
            <person name="Li W."/>
            <person name="Zhao G."/>
            <person name="Zhu H."/>
            <person name="Hu X."/>
            <person name="Ji K."/>
            <person name="Xiang X."/>
            <person name="Song Q."/>
            <person name="Yuan D."/>
            <person name="Jin S."/>
            <person name="Zhang L."/>
        </authorList>
    </citation>
    <scope>NUCLEOTIDE SEQUENCE [LARGE SCALE GENOMIC DNA]</scope>
    <source>
        <strain evidence="1">SQ_2022a</strain>
    </source>
</reference>
<dbReference type="EMBL" id="CM045766">
    <property type="protein sequence ID" value="KAI8003228.1"/>
    <property type="molecule type" value="Genomic_DNA"/>
</dbReference>
<gene>
    <name evidence="1" type="ORF">LOK49_LG08G01817</name>
</gene>
<comment type="caution">
    <text evidence="1">The sequence shown here is derived from an EMBL/GenBank/DDBJ whole genome shotgun (WGS) entry which is preliminary data.</text>
</comment>
<sequence>MEAPAGGIDDMRLLCVFPPHLTTPSKMQNLLESEGDLSRPAAVMVHGLIIQVYINSWADLFYWWKASLSNGFIGPSTQGPIV</sequence>
<name>A0ACC0GPU9_9ERIC</name>
<evidence type="ECO:0000313" key="1">
    <source>
        <dbReference type="EMBL" id="KAI8003228.1"/>
    </source>
</evidence>
<proteinExistence type="predicted"/>
<dbReference type="Proteomes" id="UP001060215">
    <property type="component" value="Chromosome 9"/>
</dbReference>
<protein>
    <submittedName>
        <fullName evidence="1">Uncharacterized protein</fullName>
    </submittedName>
</protein>
<keyword evidence="2" id="KW-1185">Reference proteome</keyword>
<accession>A0ACC0GPU9</accession>